<organism evidence="2 3">
    <name type="scientific">Lentisphaera profundi</name>
    <dbReference type="NCBI Taxonomy" id="1658616"/>
    <lineage>
        <taxon>Bacteria</taxon>
        <taxon>Pseudomonadati</taxon>
        <taxon>Lentisphaerota</taxon>
        <taxon>Lentisphaeria</taxon>
        <taxon>Lentisphaerales</taxon>
        <taxon>Lentisphaeraceae</taxon>
        <taxon>Lentisphaera</taxon>
    </lineage>
</organism>
<dbReference type="InterPro" id="IPR007712">
    <property type="entry name" value="RelE/ParE_toxin"/>
</dbReference>
<gene>
    <name evidence="2" type="ORF">PQO03_11430</name>
</gene>
<protein>
    <submittedName>
        <fullName evidence="2">Type II toxin-antitoxin system RelE/ParE family toxin</fullName>
    </submittedName>
</protein>
<reference evidence="2 3" key="1">
    <citation type="submission" date="2023-02" db="EMBL/GenBank/DDBJ databases">
        <title>Genome sequence of Lentisphaera profundi SAORIC-696.</title>
        <authorList>
            <person name="Kim e."/>
            <person name="Cho J.-C."/>
            <person name="Choi A."/>
            <person name="Kang I."/>
        </authorList>
    </citation>
    <scope>NUCLEOTIDE SEQUENCE [LARGE SCALE GENOMIC DNA]</scope>
    <source>
        <strain evidence="2 3">SAORIC-696</strain>
    </source>
</reference>
<keyword evidence="3" id="KW-1185">Reference proteome</keyword>
<dbReference type="Gene3D" id="3.30.2310.20">
    <property type="entry name" value="RelE-like"/>
    <property type="match status" value="1"/>
</dbReference>
<dbReference type="Proteomes" id="UP001214250">
    <property type="component" value="Chromosome 1"/>
</dbReference>
<evidence type="ECO:0000313" key="3">
    <source>
        <dbReference type="Proteomes" id="UP001214250"/>
    </source>
</evidence>
<proteinExistence type="predicted"/>
<evidence type="ECO:0000256" key="1">
    <source>
        <dbReference type="ARBA" id="ARBA00022649"/>
    </source>
</evidence>
<evidence type="ECO:0000313" key="2">
    <source>
        <dbReference type="EMBL" id="WDE96320.1"/>
    </source>
</evidence>
<dbReference type="Pfam" id="PF05016">
    <property type="entry name" value="ParE_toxin"/>
    <property type="match status" value="1"/>
</dbReference>
<dbReference type="RefSeq" id="WP_274150393.1">
    <property type="nucleotide sequence ID" value="NZ_CP117811.1"/>
</dbReference>
<sequence>MKVKIAEDASQDLINGYNFYEEQEPGVGEYFLDSLFSSIDSLIIYYGIQQKFYGKYFRMLSRTFPYAIYYSHDEEIIYIHSVLDVRQNPTFIKHRLED</sequence>
<dbReference type="InterPro" id="IPR035093">
    <property type="entry name" value="RelE/ParE_toxin_dom_sf"/>
</dbReference>
<name>A0ABY7VQ58_9BACT</name>
<accession>A0ABY7VQ58</accession>
<keyword evidence="1" id="KW-1277">Toxin-antitoxin system</keyword>
<dbReference type="EMBL" id="CP117811">
    <property type="protein sequence ID" value="WDE96320.1"/>
    <property type="molecule type" value="Genomic_DNA"/>
</dbReference>